<keyword evidence="2" id="KW-0001">2Fe-2S</keyword>
<dbReference type="Proteomes" id="UP000287447">
    <property type="component" value="Unassembled WGS sequence"/>
</dbReference>
<dbReference type="OrthoDB" id="9792185at2"/>
<evidence type="ECO:0000313" key="10">
    <source>
        <dbReference type="Proteomes" id="UP000287447"/>
    </source>
</evidence>
<dbReference type="InterPro" id="IPR050415">
    <property type="entry name" value="MRET"/>
</dbReference>
<evidence type="ECO:0000259" key="7">
    <source>
        <dbReference type="PROSITE" id="PS51085"/>
    </source>
</evidence>
<dbReference type="Gene3D" id="3.40.50.80">
    <property type="entry name" value="Nucleotide-binding domain of ferredoxin-NADP reductase (FNR) module"/>
    <property type="match status" value="1"/>
</dbReference>
<dbReference type="Gene3D" id="2.40.30.10">
    <property type="entry name" value="Translation factors"/>
    <property type="match status" value="1"/>
</dbReference>
<name>A0A437QQC8_9PROT</name>
<evidence type="ECO:0000259" key="8">
    <source>
        <dbReference type="PROSITE" id="PS51384"/>
    </source>
</evidence>
<keyword evidence="3" id="KW-0479">Metal-binding</keyword>
<dbReference type="GO" id="GO:0046872">
    <property type="term" value="F:metal ion binding"/>
    <property type="evidence" value="ECO:0007669"/>
    <property type="project" value="UniProtKB-KW"/>
</dbReference>
<dbReference type="PROSITE" id="PS00197">
    <property type="entry name" value="2FE2S_FER_1"/>
    <property type="match status" value="1"/>
</dbReference>
<dbReference type="InterPro" id="IPR039261">
    <property type="entry name" value="FNR_nucleotide-bd"/>
</dbReference>
<evidence type="ECO:0000256" key="5">
    <source>
        <dbReference type="ARBA" id="ARBA00023004"/>
    </source>
</evidence>
<dbReference type="SUPFAM" id="SSF54292">
    <property type="entry name" value="2Fe-2S ferredoxin-like"/>
    <property type="match status" value="1"/>
</dbReference>
<dbReference type="RefSeq" id="WP_127766200.1">
    <property type="nucleotide sequence ID" value="NZ_SADE01000002.1"/>
</dbReference>
<dbReference type="GO" id="GO:0051537">
    <property type="term" value="F:2 iron, 2 sulfur cluster binding"/>
    <property type="evidence" value="ECO:0007669"/>
    <property type="project" value="UniProtKB-KW"/>
</dbReference>
<dbReference type="InterPro" id="IPR017938">
    <property type="entry name" value="Riboflavin_synthase-like_b-brl"/>
</dbReference>
<dbReference type="InterPro" id="IPR012675">
    <property type="entry name" value="Beta-grasp_dom_sf"/>
</dbReference>
<keyword evidence="4" id="KW-0560">Oxidoreductase</keyword>
<dbReference type="GO" id="GO:0016491">
    <property type="term" value="F:oxidoreductase activity"/>
    <property type="evidence" value="ECO:0007669"/>
    <property type="project" value="UniProtKB-KW"/>
</dbReference>
<dbReference type="EMBL" id="SADE01000002">
    <property type="protein sequence ID" value="RVU36724.1"/>
    <property type="molecule type" value="Genomic_DNA"/>
</dbReference>
<keyword evidence="5" id="KW-0408">Iron</keyword>
<proteinExistence type="predicted"/>
<feature type="domain" description="FAD-binding FR-type" evidence="8">
    <location>
        <begin position="1"/>
        <end position="101"/>
    </location>
</feature>
<dbReference type="PROSITE" id="PS51085">
    <property type="entry name" value="2FE2S_FER_2"/>
    <property type="match status" value="1"/>
</dbReference>
<organism evidence="9 10">
    <name type="scientific">Hwanghaeella grinnelliae</name>
    <dbReference type="NCBI Taxonomy" id="2500179"/>
    <lineage>
        <taxon>Bacteria</taxon>
        <taxon>Pseudomonadati</taxon>
        <taxon>Pseudomonadota</taxon>
        <taxon>Alphaproteobacteria</taxon>
        <taxon>Rhodospirillales</taxon>
        <taxon>Rhodospirillaceae</taxon>
        <taxon>Hwanghaeella</taxon>
    </lineage>
</organism>
<dbReference type="PANTHER" id="PTHR47354:SF1">
    <property type="entry name" value="CARNITINE MONOOXYGENASE REDUCTASE SUBUNIT"/>
    <property type="match status" value="1"/>
</dbReference>
<dbReference type="SUPFAM" id="SSF52343">
    <property type="entry name" value="Ferredoxin reductase-like, C-terminal NADP-linked domain"/>
    <property type="match status" value="1"/>
</dbReference>
<keyword evidence="6" id="KW-0411">Iron-sulfur</keyword>
<dbReference type="InterPro" id="IPR001433">
    <property type="entry name" value="OxRdtase_FAD/NAD-bd"/>
</dbReference>
<dbReference type="InterPro" id="IPR036010">
    <property type="entry name" value="2Fe-2S_ferredoxin-like_sf"/>
</dbReference>
<keyword evidence="1" id="KW-0285">Flavoprotein</keyword>
<dbReference type="CDD" id="cd00207">
    <property type="entry name" value="fer2"/>
    <property type="match status" value="1"/>
</dbReference>
<dbReference type="CDD" id="cd06185">
    <property type="entry name" value="PDR_like"/>
    <property type="match status" value="1"/>
</dbReference>
<evidence type="ECO:0000256" key="3">
    <source>
        <dbReference type="ARBA" id="ARBA00022723"/>
    </source>
</evidence>
<dbReference type="InterPro" id="IPR006058">
    <property type="entry name" value="2Fe2S_fd_BS"/>
</dbReference>
<protein>
    <submittedName>
        <fullName evidence="9">Oxidoreductase</fullName>
    </submittedName>
</protein>
<sequence length="311" mass="33683">MLDLTIRGKRILAEGIYEFELVSADGSDLPAFTAGGHLPIETPSGAMRQYSLSNDPSERDRYVIGVKLEPEGRGGSRSMIEETAEGDRLKSLEPANDFPLEEAPSYILVAGGIGITPILAMARALTAQGKPFQLIYCTRSPELTAYRDELTSGDIAGEITIHHDDGDPDKVYDFWDLFETPTKAHIYCCGPKPLLEEVLGVTGHWPANAVHFEDFKPVEMFRAADVAFDVTLSKTGTTVSVPVGSTILDALRGAGVKTPSSCESGTCGTCKTKYLSGNVDHRDLVLMPEEKADKIMICVSRADEEGLVLDL</sequence>
<evidence type="ECO:0000256" key="2">
    <source>
        <dbReference type="ARBA" id="ARBA00022714"/>
    </source>
</evidence>
<keyword evidence="10" id="KW-1185">Reference proteome</keyword>
<dbReference type="Pfam" id="PF00111">
    <property type="entry name" value="Fer2"/>
    <property type="match status" value="1"/>
</dbReference>
<gene>
    <name evidence="9" type="ORF">EOI86_16275</name>
</gene>
<dbReference type="PROSITE" id="PS51384">
    <property type="entry name" value="FAD_FR"/>
    <property type="match status" value="1"/>
</dbReference>
<evidence type="ECO:0000256" key="6">
    <source>
        <dbReference type="ARBA" id="ARBA00023014"/>
    </source>
</evidence>
<evidence type="ECO:0000256" key="4">
    <source>
        <dbReference type="ARBA" id="ARBA00023002"/>
    </source>
</evidence>
<comment type="caution">
    <text evidence="9">The sequence shown here is derived from an EMBL/GenBank/DDBJ whole genome shotgun (WGS) entry which is preliminary data.</text>
</comment>
<dbReference type="AlphaFoldDB" id="A0A437QQC8"/>
<dbReference type="Gene3D" id="3.10.20.30">
    <property type="match status" value="1"/>
</dbReference>
<feature type="domain" description="2Fe-2S ferredoxin-type" evidence="7">
    <location>
        <begin position="228"/>
        <end position="311"/>
    </location>
</feature>
<reference evidence="10" key="1">
    <citation type="submission" date="2019-01" db="EMBL/GenBank/DDBJ databases">
        <title>Gri0909 isolated from a small marine red alga.</title>
        <authorList>
            <person name="Kim J."/>
            <person name="Jeong S.E."/>
            <person name="Jeon C.O."/>
        </authorList>
    </citation>
    <scope>NUCLEOTIDE SEQUENCE [LARGE SCALE GENOMIC DNA]</scope>
    <source>
        <strain evidence="10">Gri0909</strain>
    </source>
</reference>
<dbReference type="Pfam" id="PF00175">
    <property type="entry name" value="NAD_binding_1"/>
    <property type="match status" value="1"/>
</dbReference>
<dbReference type="SUPFAM" id="SSF63380">
    <property type="entry name" value="Riboflavin synthase domain-like"/>
    <property type="match status" value="1"/>
</dbReference>
<accession>A0A437QQC8</accession>
<evidence type="ECO:0000256" key="1">
    <source>
        <dbReference type="ARBA" id="ARBA00022630"/>
    </source>
</evidence>
<dbReference type="PANTHER" id="PTHR47354">
    <property type="entry name" value="NADH OXIDOREDUCTASE HCR"/>
    <property type="match status" value="1"/>
</dbReference>
<evidence type="ECO:0000313" key="9">
    <source>
        <dbReference type="EMBL" id="RVU36724.1"/>
    </source>
</evidence>
<dbReference type="InterPro" id="IPR001041">
    <property type="entry name" value="2Fe-2S_ferredoxin-type"/>
</dbReference>
<dbReference type="PRINTS" id="PR00409">
    <property type="entry name" value="PHDIOXRDTASE"/>
</dbReference>
<dbReference type="InterPro" id="IPR017927">
    <property type="entry name" value="FAD-bd_FR_type"/>
</dbReference>